<dbReference type="PRINTS" id="PR00038">
    <property type="entry name" value="HTHLUXR"/>
</dbReference>
<dbReference type="PROSITE" id="PS50043">
    <property type="entry name" value="HTH_LUXR_2"/>
    <property type="match status" value="1"/>
</dbReference>
<keyword evidence="1 5" id="KW-0597">Phosphoprotein</keyword>
<dbReference type="Gene3D" id="3.40.50.2300">
    <property type="match status" value="1"/>
</dbReference>
<dbReference type="SMART" id="SM00421">
    <property type="entry name" value="HTH_LUXR"/>
    <property type="match status" value="1"/>
</dbReference>
<evidence type="ECO:0000259" key="6">
    <source>
        <dbReference type="PROSITE" id="PS50043"/>
    </source>
</evidence>
<keyword evidence="9" id="KW-1185">Reference proteome</keyword>
<feature type="domain" description="HTH luxR-type" evidence="6">
    <location>
        <begin position="179"/>
        <end position="244"/>
    </location>
</feature>
<keyword evidence="3" id="KW-0238">DNA-binding</keyword>
<dbReference type="InterPro" id="IPR016032">
    <property type="entry name" value="Sig_transdc_resp-reg_C-effctor"/>
</dbReference>
<evidence type="ECO:0000256" key="4">
    <source>
        <dbReference type="ARBA" id="ARBA00023163"/>
    </source>
</evidence>
<evidence type="ECO:0000313" key="8">
    <source>
        <dbReference type="EMBL" id="MVA74671.1"/>
    </source>
</evidence>
<name>A0A6A9UPQ8_9ACTN</name>
<organism evidence="8 9">
    <name type="scientific">Auraticoccus cholistanensis</name>
    <dbReference type="NCBI Taxonomy" id="2656650"/>
    <lineage>
        <taxon>Bacteria</taxon>
        <taxon>Bacillati</taxon>
        <taxon>Actinomycetota</taxon>
        <taxon>Actinomycetes</taxon>
        <taxon>Propionibacteriales</taxon>
        <taxon>Propionibacteriaceae</taxon>
        <taxon>Auraticoccus</taxon>
    </lineage>
</organism>
<dbReference type="GO" id="GO:0000160">
    <property type="term" value="P:phosphorelay signal transduction system"/>
    <property type="evidence" value="ECO:0007669"/>
    <property type="project" value="InterPro"/>
</dbReference>
<reference evidence="8 9" key="1">
    <citation type="submission" date="2019-12" db="EMBL/GenBank/DDBJ databases">
        <title>Auraticoccus cholistani sp. nov., an actinomycete isolated from soil of Cholistan desert.</title>
        <authorList>
            <person name="Cheema M.T."/>
        </authorList>
    </citation>
    <scope>NUCLEOTIDE SEQUENCE [LARGE SCALE GENOMIC DNA]</scope>
    <source>
        <strain evidence="8 9">F435</strain>
    </source>
</reference>
<evidence type="ECO:0000256" key="5">
    <source>
        <dbReference type="PROSITE-ProRule" id="PRU00169"/>
    </source>
</evidence>
<feature type="domain" description="Response regulatory" evidence="7">
    <location>
        <begin position="32"/>
        <end position="148"/>
    </location>
</feature>
<feature type="modified residue" description="4-aspartylphosphate" evidence="5">
    <location>
        <position position="83"/>
    </location>
</feature>
<dbReference type="AlphaFoldDB" id="A0A6A9UPQ8"/>
<dbReference type="InterPro" id="IPR058245">
    <property type="entry name" value="NreC/VraR/RcsB-like_REC"/>
</dbReference>
<dbReference type="InterPro" id="IPR039420">
    <property type="entry name" value="WalR-like"/>
</dbReference>
<dbReference type="PANTHER" id="PTHR43214">
    <property type="entry name" value="TWO-COMPONENT RESPONSE REGULATOR"/>
    <property type="match status" value="1"/>
</dbReference>
<dbReference type="InterPro" id="IPR000792">
    <property type="entry name" value="Tscrpt_reg_LuxR_C"/>
</dbReference>
<keyword evidence="2" id="KW-0805">Transcription regulation</keyword>
<dbReference type="GO" id="GO:0003677">
    <property type="term" value="F:DNA binding"/>
    <property type="evidence" value="ECO:0007669"/>
    <property type="project" value="UniProtKB-KW"/>
</dbReference>
<dbReference type="Pfam" id="PF00196">
    <property type="entry name" value="GerE"/>
    <property type="match status" value="1"/>
</dbReference>
<dbReference type="PANTHER" id="PTHR43214:SF24">
    <property type="entry name" value="TRANSCRIPTIONAL REGULATORY PROTEIN NARL-RELATED"/>
    <property type="match status" value="1"/>
</dbReference>
<protein>
    <submittedName>
        <fullName evidence="8">Response regulator</fullName>
    </submittedName>
</protein>
<dbReference type="SUPFAM" id="SSF52172">
    <property type="entry name" value="CheY-like"/>
    <property type="match status" value="1"/>
</dbReference>
<accession>A0A6A9UPQ8</accession>
<sequence>MTGAGLTGAGLTGVGLDGAGLEGAGLEGAGVRVLVVDDDPLVRAGLRMLLAGDPTIELVGEAGDGDEVPDAVAASRPDVVLVDVRMPRTDGVTAVAELKRRPGAPAAIMLTTFDADETVLAALRAGADGFLLKHADPESIVGAVHRAAAGEPVFSPSVLRALLQRATGTPSEPEEDDPLRRRWDRLSEREREVARAVARGLSNAEIAAELYLSTGTVKAEVSAVLTRLGLANRIQLAVVASQHG</sequence>
<dbReference type="CDD" id="cd06170">
    <property type="entry name" value="LuxR_C_like"/>
    <property type="match status" value="1"/>
</dbReference>
<dbReference type="PROSITE" id="PS00622">
    <property type="entry name" value="HTH_LUXR_1"/>
    <property type="match status" value="1"/>
</dbReference>
<evidence type="ECO:0000313" key="9">
    <source>
        <dbReference type="Proteomes" id="UP000435304"/>
    </source>
</evidence>
<evidence type="ECO:0000256" key="2">
    <source>
        <dbReference type="ARBA" id="ARBA00023015"/>
    </source>
</evidence>
<dbReference type="InterPro" id="IPR011006">
    <property type="entry name" value="CheY-like_superfamily"/>
</dbReference>
<proteinExistence type="predicted"/>
<dbReference type="InterPro" id="IPR001789">
    <property type="entry name" value="Sig_transdc_resp-reg_receiver"/>
</dbReference>
<dbReference type="CDD" id="cd17535">
    <property type="entry name" value="REC_NarL-like"/>
    <property type="match status" value="1"/>
</dbReference>
<evidence type="ECO:0000256" key="1">
    <source>
        <dbReference type="ARBA" id="ARBA00022553"/>
    </source>
</evidence>
<dbReference type="Proteomes" id="UP000435304">
    <property type="component" value="Unassembled WGS sequence"/>
</dbReference>
<keyword evidence="4" id="KW-0804">Transcription</keyword>
<gene>
    <name evidence="8" type="ORF">GC722_01280</name>
</gene>
<dbReference type="EMBL" id="WPCU01000003">
    <property type="protein sequence ID" value="MVA74671.1"/>
    <property type="molecule type" value="Genomic_DNA"/>
</dbReference>
<dbReference type="SUPFAM" id="SSF46894">
    <property type="entry name" value="C-terminal effector domain of the bipartite response regulators"/>
    <property type="match status" value="1"/>
</dbReference>
<evidence type="ECO:0000256" key="3">
    <source>
        <dbReference type="ARBA" id="ARBA00023125"/>
    </source>
</evidence>
<evidence type="ECO:0000259" key="7">
    <source>
        <dbReference type="PROSITE" id="PS50110"/>
    </source>
</evidence>
<dbReference type="SMART" id="SM00448">
    <property type="entry name" value="REC"/>
    <property type="match status" value="1"/>
</dbReference>
<dbReference type="PROSITE" id="PS50110">
    <property type="entry name" value="RESPONSE_REGULATORY"/>
    <property type="match status" value="1"/>
</dbReference>
<dbReference type="GO" id="GO:0006355">
    <property type="term" value="P:regulation of DNA-templated transcription"/>
    <property type="evidence" value="ECO:0007669"/>
    <property type="project" value="InterPro"/>
</dbReference>
<comment type="caution">
    <text evidence="8">The sequence shown here is derived from an EMBL/GenBank/DDBJ whole genome shotgun (WGS) entry which is preliminary data.</text>
</comment>
<dbReference type="Pfam" id="PF00072">
    <property type="entry name" value="Response_reg"/>
    <property type="match status" value="1"/>
</dbReference>